<name>R4T610_9CAUD</name>
<dbReference type="EMBL" id="KC292023">
    <property type="protein sequence ID" value="AGM11104.1"/>
    <property type="molecule type" value="Genomic_DNA"/>
</dbReference>
<proteinExistence type="predicted"/>
<gene>
    <name evidence="1" type="primary">10</name>
    <name evidence="1" type="ORF">HRTV4_10</name>
</gene>
<organism evidence="1 2">
    <name type="scientific">Halorubrum tailed virus 4</name>
    <dbReference type="NCBI Taxonomy" id="1273752"/>
    <lineage>
        <taxon>Viruses</taxon>
        <taxon>Duplodnaviria</taxon>
        <taxon>Heunggongvirae</taxon>
        <taxon>Uroviricota</taxon>
        <taxon>Caudoviricetes</taxon>
        <taxon>Kirjokansivirales</taxon>
        <taxon>Haloferuviridae</taxon>
        <taxon>Saldibavirus</taxon>
        <taxon>Saldibavirus natrii</taxon>
        <taxon>Saldibavirus HRTV4</taxon>
    </lineage>
</organism>
<keyword evidence="2" id="KW-1185">Reference proteome</keyword>
<dbReference type="KEGG" id="vg:16194419"/>
<reference evidence="1 2" key="1">
    <citation type="submission" date="2012-12" db="EMBL/GenBank/DDBJ databases">
        <authorList>
            <person name="Sencilo A."/>
            <person name="Jacobs-Sera D."/>
            <person name="Russell D.A."/>
            <person name="Ko C."/>
            <person name="Atanasova N."/>
            <person name="Osterlund E."/>
            <person name="Oksanen H.M."/>
            <person name="Bamford D.H."/>
            <person name="Hatfull G.F."/>
            <person name="Roine E."/>
            <person name="Hendrix R.W."/>
        </authorList>
    </citation>
    <scope>NUCLEOTIDE SEQUENCE [LARGE SCALE GENOMIC DNA]</scope>
</reference>
<evidence type="ECO:0000313" key="2">
    <source>
        <dbReference type="Proteomes" id="UP000202022"/>
    </source>
</evidence>
<sequence length="190" mass="21956">MSNREPWTMRVDGDVKTEFKKQIDEWDGENPGHYGYHVEQALKEYMDRDRYARIEDKVDRVLAHVSDGGDSRTHTTTAASGTVERAREIYRRVADNHGLVVKDDDLIRAIEDLAGADDRTVSKYKGILKRRSLIFEHPADSPVWTTDREKWVNWVVNHVDNDPTLETIDMIDDYGMTTERFDELAAEVDS</sequence>
<evidence type="ECO:0000313" key="1">
    <source>
        <dbReference type="EMBL" id="AGM11104.1"/>
    </source>
</evidence>
<dbReference type="RefSeq" id="YP_008059499.1">
    <property type="nucleotide sequence ID" value="NC_021329.1"/>
</dbReference>
<accession>R4T610</accession>
<protein>
    <submittedName>
        <fullName evidence="1">Uncharacterized protein</fullName>
    </submittedName>
</protein>
<dbReference type="GeneID" id="16194419"/>
<dbReference type="Proteomes" id="UP000202022">
    <property type="component" value="Segment"/>
</dbReference>